<dbReference type="Pfam" id="PF02834">
    <property type="entry name" value="LigT_PEase"/>
    <property type="match status" value="1"/>
</dbReference>
<proteinExistence type="predicted"/>
<organism evidence="2 3">
    <name type="scientific">Actinomycetospora endophytica</name>
    <dbReference type="NCBI Taxonomy" id="2291215"/>
    <lineage>
        <taxon>Bacteria</taxon>
        <taxon>Bacillati</taxon>
        <taxon>Actinomycetota</taxon>
        <taxon>Actinomycetes</taxon>
        <taxon>Pseudonocardiales</taxon>
        <taxon>Pseudonocardiaceae</taxon>
        <taxon>Actinomycetospora</taxon>
    </lineage>
</organism>
<reference evidence="2 3" key="1">
    <citation type="submission" date="2021-11" db="EMBL/GenBank/DDBJ databases">
        <title>Draft genome sequence of Actinomycetospora sp. SF1 isolated from the rhizosphere soil.</title>
        <authorList>
            <person name="Duangmal K."/>
            <person name="Chantavorakit T."/>
        </authorList>
    </citation>
    <scope>NUCLEOTIDE SEQUENCE [LARGE SCALE GENOMIC DNA]</scope>
    <source>
        <strain evidence="2 3">TBRC 5722</strain>
    </source>
</reference>
<feature type="domain" description="Phosphoesterase HXTX" evidence="1">
    <location>
        <begin position="16"/>
        <end position="79"/>
    </location>
</feature>
<dbReference type="InterPro" id="IPR009097">
    <property type="entry name" value="Cyclic_Pdiesterase"/>
</dbReference>
<name>A0ABS8PG00_9PSEU</name>
<keyword evidence="3" id="KW-1185">Reference proteome</keyword>
<dbReference type="SUPFAM" id="SSF55144">
    <property type="entry name" value="LigT-like"/>
    <property type="match status" value="1"/>
</dbReference>
<accession>A0ABS8PG00</accession>
<evidence type="ECO:0000313" key="2">
    <source>
        <dbReference type="EMBL" id="MCD2197207.1"/>
    </source>
</evidence>
<dbReference type="Gene3D" id="3.90.1140.10">
    <property type="entry name" value="Cyclic phosphodiesterase"/>
    <property type="match status" value="1"/>
</dbReference>
<dbReference type="InterPro" id="IPR014051">
    <property type="entry name" value="Phosphoesterase_HXTX"/>
</dbReference>
<dbReference type="EMBL" id="JAJNDB010000007">
    <property type="protein sequence ID" value="MCD2197207.1"/>
    <property type="molecule type" value="Genomic_DNA"/>
</dbReference>
<protein>
    <recommendedName>
        <fullName evidence="1">Phosphoesterase HXTX domain-containing protein</fullName>
    </recommendedName>
</protein>
<evidence type="ECO:0000313" key="3">
    <source>
        <dbReference type="Proteomes" id="UP001199469"/>
    </source>
</evidence>
<comment type="caution">
    <text evidence="2">The sequence shown here is derived from an EMBL/GenBank/DDBJ whole genome shotgun (WGS) entry which is preliminary data.</text>
</comment>
<dbReference type="Proteomes" id="UP001199469">
    <property type="component" value="Unassembled WGS sequence"/>
</dbReference>
<sequence>MRLFVAVLPDEAVTAAVGAALERALPGTGWRAVAPERRHVTLRFLADAAPDVTAATLRRDLAGVLAPTLHTTGAGVFGTALWLGVRPERPEAWRDLLVAVGTDPGGHVAHLTVARGRDGTVPEGLAGHRGPAWTPGAVLLVASGTPYRVVEEFPLVGGGARPRDGAGGDEAVGPLG</sequence>
<evidence type="ECO:0000259" key="1">
    <source>
        <dbReference type="Pfam" id="PF02834"/>
    </source>
</evidence>
<dbReference type="RefSeq" id="WP_230739079.1">
    <property type="nucleotide sequence ID" value="NZ_JAJNDB010000007.1"/>
</dbReference>
<gene>
    <name evidence="2" type="ORF">LQ327_27930</name>
</gene>